<dbReference type="SUPFAM" id="SSF161098">
    <property type="entry name" value="MetI-like"/>
    <property type="match status" value="2"/>
</dbReference>
<comment type="subcellular location">
    <subcellularLocation>
        <location evidence="1">Cell inner membrane</location>
        <topology evidence="1">Multi-pass membrane protein</topology>
    </subcellularLocation>
    <subcellularLocation>
        <location evidence="8">Cell membrane</location>
        <topology evidence="8">Multi-pass membrane protein</topology>
    </subcellularLocation>
</comment>
<feature type="transmembrane region" description="Helical" evidence="8">
    <location>
        <begin position="352"/>
        <end position="374"/>
    </location>
</feature>
<evidence type="ECO:0000256" key="3">
    <source>
        <dbReference type="ARBA" id="ARBA00022475"/>
    </source>
</evidence>
<feature type="transmembrane region" description="Helical" evidence="8">
    <location>
        <begin position="242"/>
        <end position="259"/>
    </location>
</feature>
<feature type="transmembrane region" description="Helical" evidence="8">
    <location>
        <begin position="519"/>
        <end position="540"/>
    </location>
</feature>
<dbReference type="PANTHER" id="PTHR43357">
    <property type="entry name" value="INNER MEMBRANE ABC TRANSPORTER PERMEASE PROTEIN YDCV"/>
    <property type="match status" value="1"/>
</dbReference>
<feature type="transmembrane region" description="Helical" evidence="8">
    <location>
        <begin position="386"/>
        <end position="407"/>
    </location>
</feature>
<evidence type="ECO:0000256" key="2">
    <source>
        <dbReference type="ARBA" id="ARBA00022448"/>
    </source>
</evidence>
<name>A0A198A2G8_9BACL</name>
<keyword evidence="5 8" id="KW-0812">Transmembrane</keyword>
<reference evidence="10 11" key="1">
    <citation type="submission" date="2016-05" db="EMBL/GenBank/DDBJ databases">
        <title>Paenibacillus sp. 1ZS3-15 nov., isolated from the rhizosphere soil.</title>
        <authorList>
            <person name="Zhang X.X."/>
            <person name="Zhang J."/>
        </authorList>
    </citation>
    <scope>NUCLEOTIDE SEQUENCE [LARGE SCALE GENOMIC DNA]</scope>
    <source>
        <strain evidence="10 11">1ZS3-15</strain>
    </source>
</reference>
<feature type="transmembrane region" description="Helical" evidence="8">
    <location>
        <begin position="133"/>
        <end position="156"/>
    </location>
</feature>
<feature type="transmembrane region" description="Helical" evidence="8">
    <location>
        <begin position="419"/>
        <end position="436"/>
    </location>
</feature>
<keyword evidence="7 8" id="KW-0472">Membrane</keyword>
<comment type="similarity">
    <text evidence="8">Belongs to the binding-protein-dependent transport system permease family.</text>
</comment>
<gene>
    <name evidence="10" type="ORF">A8708_04240</name>
</gene>
<evidence type="ECO:0000256" key="7">
    <source>
        <dbReference type="ARBA" id="ARBA00023136"/>
    </source>
</evidence>
<feature type="transmembrane region" description="Helical" evidence="8">
    <location>
        <begin position="468"/>
        <end position="489"/>
    </location>
</feature>
<dbReference type="Gene3D" id="1.10.3720.10">
    <property type="entry name" value="MetI-like"/>
    <property type="match status" value="2"/>
</dbReference>
<comment type="caution">
    <text evidence="10">The sequence shown here is derived from an EMBL/GenBank/DDBJ whole genome shotgun (WGS) entry which is preliminary data.</text>
</comment>
<dbReference type="InterPro" id="IPR035906">
    <property type="entry name" value="MetI-like_sf"/>
</dbReference>
<evidence type="ECO:0000313" key="11">
    <source>
        <dbReference type="Proteomes" id="UP000078454"/>
    </source>
</evidence>
<evidence type="ECO:0000259" key="9">
    <source>
        <dbReference type="PROSITE" id="PS50928"/>
    </source>
</evidence>
<sequence length="552" mass="61717">MIVKRTGTYLALLLLAMLVVLPLLLVAWKSIWTKGTLDLLAPLRVVIEKDLTGVFSNSFMLGIWVVMGSTLLALPLAWIMAKTPLRQHRWLDIVLLIPFMTPPYIGSMGWILFMQPRGYLEQFLPSAHWVSSHFFTLFGMITIMSLHLFPFLYLILRNAIQQIGGNKEEAAAVHGASYAYTIRRVLLPLVFSSYVMGALLIFVKTLAEFGTPITFGKRIGYFVLTTEIQASISSWPVDFGKATSLASLLLMACLVIWYVQSVIVRRHSYNLVSGKSSQGKLMGYRGWQRALAWLYVVLVLATAIGIPYFSIISASLMKLRGNGLAWTNLTFRHYGELLTWGSPSMKALTNSMGLALLAACLAAALGTWFALTIGRGKRLPERITDMFSLLPNTVPDMVLVVGLIMLWNAPWMPLHLYNTYGMVVLTYVVFFLPYTVQYVKARNGQLDESLRHAGQVFGGQPWYVFRRIILPLLLPGIVAGWMMTFTISLRELVASMMVLPPSMQTSATYIFAQFEQGQISLGMAMAVVSVGLTTILLLIVNNMNSNRKWNAQ</sequence>
<feature type="transmembrane region" description="Helical" evidence="8">
    <location>
        <begin position="185"/>
        <end position="203"/>
    </location>
</feature>
<accession>A0A198A2G8</accession>
<dbReference type="RefSeq" id="WP_068668218.1">
    <property type="nucleotide sequence ID" value="NZ_LYPB01000083.1"/>
</dbReference>
<feature type="domain" description="ABC transmembrane type-1" evidence="9">
    <location>
        <begin position="55"/>
        <end position="260"/>
    </location>
</feature>
<evidence type="ECO:0000256" key="6">
    <source>
        <dbReference type="ARBA" id="ARBA00022989"/>
    </source>
</evidence>
<evidence type="ECO:0000256" key="5">
    <source>
        <dbReference type="ARBA" id="ARBA00022692"/>
    </source>
</evidence>
<dbReference type="CDD" id="cd06261">
    <property type="entry name" value="TM_PBP2"/>
    <property type="match status" value="2"/>
</dbReference>
<dbReference type="EMBL" id="LYPB01000083">
    <property type="protein sequence ID" value="OAS15370.1"/>
    <property type="molecule type" value="Genomic_DNA"/>
</dbReference>
<evidence type="ECO:0000256" key="8">
    <source>
        <dbReference type="RuleBase" id="RU363032"/>
    </source>
</evidence>
<dbReference type="STRING" id="1850517.A8708_04240"/>
<dbReference type="Proteomes" id="UP000078454">
    <property type="component" value="Unassembled WGS sequence"/>
</dbReference>
<feature type="transmembrane region" description="Helical" evidence="8">
    <location>
        <begin position="290"/>
        <end position="311"/>
    </location>
</feature>
<dbReference type="PROSITE" id="PS50928">
    <property type="entry name" value="ABC_TM1"/>
    <property type="match status" value="2"/>
</dbReference>
<dbReference type="InterPro" id="IPR000515">
    <property type="entry name" value="MetI-like"/>
</dbReference>
<dbReference type="GO" id="GO:0055085">
    <property type="term" value="P:transmembrane transport"/>
    <property type="evidence" value="ECO:0007669"/>
    <property type="project" value="InterPro"/>
</dbReference>
<keyword evidence="2 8" id="KW-0813">Transport</keyword>
<evidence type="ECO:0000256" key="1">
    <source>
        <dbReference type="ARBA" id="ARBA00004429"/>
    </source>
</evidence>
<evidence type="ECO:0000256" key="4">
    <source>
        <dbReference type="ARBA" id="ARBA00022519"/>
    </source>
</evidence>
<proteinExistence type="inferred from homology"/>
<feature type="domain" description="ABC transmembrane type-1" evidence="9">
    <location>
        <begin position="348"/>
        <end position="540"/>
    </location>
</feature>
<evidence type="ECO:0000313" key="10">
    <source>
        <dbReference type="EMBL" id="OAS15370.1"/>
    </source>
</evidence>
<keyword evidence="3" id="KW-1003">Cell membrane</keyword>
<keyword evidence="4" id="KW-0997">Cell inner membrane</keyword>
<dbReference type="Pfam" id="PF00528">
    <property type="entry name" value="BPD_transp_1"/>
    <property type="match status" value="2"/>
</dbReference>
<feature type="transmembrane region" description="Helical" evidence="8">
    <location>
        <begin position="93"/>
        <end position="113"/>
    </location>
</feature>
<feature type="transmembrane region" description="Helical" evidence="8">
    <location>
        <begin position="7"/>
        <end position="28"/>
    </location>
</feature>
<keyword evidence="11" id="KW-1185">Reference proteome</keyword>
<organism evidence="10 11">
    <name type="scientific">Paenibacillus oryzisoli</name>
    <dbReference type="NCBI Taxonomy" id="1850517"/>
    <lineage>
        <taxon>Bacteria</taxon>
        <taxon>Bacillati</taxon>
        <taxon>Bacillota</taxon>
        <taxon>Bacilli</taxon>
        <taxon>Bacillales</taxon>
        <taxon>Paenibacillaceae</taxon>
        <taxon>Paenibacillus</taxon>
    </lineage>
</organism>
<dbReference type="PANTHER" id="PTHR43357:SF3">
    <property type="entry name" value="FE(3+)-TRANSPORT SYSTEM PERMEASE PROTEIN FBPB 2"/>
    <property type="match status" value="1"/>
</dbReference>
<dbReference type="GO" id="GO:0005886">
    <property type="term" value="C:plasma membrane"/>
    <property type="evidence" value="ECO:0007669"/>
    <property type="project" value="UniProtKB-SubCell"/>
</dbReference>
<dbReference type="AlphaFoldDB" id="A0A198A2G8"/>
<feature type="transmembrane region" description="Helical" evidence="8">
    <location>
        <begin position="59"/>
        <end position="81"/>
    </location>
</feature>
<protein>
    <submittedName>
        <fullName evidence="10">ABC transporter permease</fullName>
    </submittedName>
</protein>
<dbReference type="OrthoDB" id="57323at2"/>
<keyword evidence="6 8" id="KW-1133">Transmembrane helix</keyword>